<dbReference type="NCBIfam" id="TIGR00547">
    <property type="entry name" value="lolA"/>
    <property type="match status" value="1"/>
</dbReference>
<dbReference type="Proteomes" id="UP000289784">
    <property type="component" value="Unassembled WGS sequence"/>
</dbReference>
<evidence type="ECO:0000256" key="9">
    <source>
        <dbReference type="ARBA" id="ARBA00023186"/>
    </source>
</evidence>
<dbReference type="SUPFAM" id="SSF89392">
    <property type="entry name" value="Prokaryotic lipoproteins and lipoprotein localization factors"/>
    <property type="match status" value="1"/>
</dbReference>
<evidence type="ECO:0000256" key="4">
    <source>
        <dbReference type="ARBA" id="ARBA00014035"/>
    </source>
</evidence>
<feature type="chain" id="PRO_5021050645" description="Outer-membrane lipoprotein carrier protein" evidence="10">
    <location>
        <begin position="22"/>
        <end position="206"/>
    </location>
</feature>
<comment type="similarity">
    <text evidence="2 10">Belongs to the LolA family.</text>
</comment>
<dbReference type="PANTHER" id="PTHR35869">
    <property type="entry name" value="OUTER-MEMBRANE LIPOPROTEIN CARRIER PROTEIN"/>
    <property type="match status" value="1"/>
</dbReference>
<evidence type="ECO:0000256" key="1">
    <source>
        <dbReference type="ARBA" id="ARBA00004418"/>
    </source>
</evidence>
<dbReference type="RefSeq" id="WP_129470172.1">
    <property type="nucleotide sequence ID" value="NZ_SAWZ01000002.1"/>
</dbReference>
<evidence type="ECO:0000313" key="11">
    <source>
        <dbReference type="EMBL" id="RXR07358.1"/>
    </source>
</evidence>
<proteinExistence type="inferred from homology"/>
<protein>
    <recommendedName>
        <fullName evidence="4 10">Outer-membrane lipoprotein carrier protein</fullName>
    </recommendedName>
</protein>
<dbReference type="GO" id="GO:0042953">
    <property type="term" value="P:lipoprotein transport"/>
    <property type="evidence" value="ECO:0007669"/>
    <property type="project" value="InterPro"/>
</dbReference>
<feature type="signal peptide" evidence="10">
    <location>
        <begin position="1"/>
        <end position="21"/>
    </location>
</feature>
<comment type="subcellular location">
    <subcellularLocation>
        <location evidence="1 10">Periplasm</location>
    </subcellularLocation>
</comment>
<comment type="subunit">
    <text evidence="3 10">Monomer.</text>
</comment>
<keyword evidence="5 10" id="KW-0813">Transport</keyword>
<dbReference type="Gene3D" id="2.50.20.10">
    <property type="entry name" value="Lipoprotein localisation LolA/LolB/LppX"/>
    <property type="match status" value="1"/>
</dbReference>
<evidence type="ECO:0000256" key="3">
    <source>
        <dbReference type="ARBA" id="ARBA00011245"/>
    </source>
</evidence>
<dbReference type="AlphaFoldDB" id="A0A4Q1JXW2"/>
<dbReference type="PANTHER" id="PTHR35869:SF1">
    <property type="entry name" value="OUTER-MEMBRANE LIPOPROTEIN CARRIER PROTEIN"/>
    <property type="match status" value="1"/>
</dbReference>
<evidence type="ECO:0000256" key="10">
    <source>
        <dbReference type="HAMAP-Rule" id="MF_00240"/>
    </source>
</evidence>
<dbReference type="GO" id="GO:0044874">
    <property type="term" value="P:lipoprotein localization to outer membrane"/>
    <property type="evidence" value="ECO:0007669"/>
    <property type="project" value="UniProtKB-UniRule"/>
</dbReference>
<accession>A0A4Q1JXW2</accession>
<dbReference type="InterPro" id="IPR004564">
    <property type="entry name" value="OM_lipoprot_carrier_LolA-like"/>
</dbReference>
<sequence precursor="true">MKHMIKTAVLAAFLFAGMAQAGGRDELKTFTTGLKGLDGQFSQQVLNKDGKLKESSSGRVALSAPRLFRWEYTKPYEQLIVADGKKVWIYEPDLKQATVRDQGTEEQNSPLAALLDPARLDQMFQVEDNAEQEGLQWLTLWPKDPATANFERARLGFNAAGLARMEVTDAVGQRTVISFAGWKRNPSFGASTFKYAPAAGVDVVSN</sequence>
<dbReference type="HAMAP" id="MF_00240">
    <property type="entry name" value="LolA"/>
    <property type="match status" value="1"/>
</dbReference>
<evidence type="ECO:0000313" key="12">
    <source>
        <dbReference type="Proteomes" id="UP000289784"/>
    </source>
</evidence>
<keyword evidence="9 10" id="KW-0143">Chaperone</keyword>
<dbReference type="CDD" id="cd16325">
    <property type="entry name" value="LolA"/>
    <property type="match status" value="1"/>
</dbReference>
<keyword evidence="7 10" id="KW-0574">Periplasm</keyword>
<name>A0A4Q1JXW2_9GAMM</name>
<keyword evidence="8 10" id="KW-0653">Protein transport</keyword>
<evidence type="ECO:0000256" key="5">
    <source>
        <dbReference type="ARBA" id="ARBA00022448"/>
    </source>
</evidence>
<comment type="function">
    <text evidence="10">Participates in the translocation of lipoproteins from the inner membrane to the outer membrane. Only forms a complex with a lipoprotein if the residue after the N-terminal Cys is not an aspartate (The Asp acts as a targeting signal to indicate that the lipoprotein should stay in the inner membrane).</text>
</comment>
<evidence type="ECO:0000256" key="7">
    <source>
        <dbReference type="ARBA" id="ARBA00022764"/>
    </source>
</evidence>
<dbReference type="EMBL" id="SAWZ01000002">
    <property type="protein sequence ID" value="RXR07358.1"/>
    <property type="molecule type" value="Genomic_DNA"/>
</dbReference>
<keyword evidence="11" id="KW-0449">Lipoprotein</keyword>
<evidence type="ECO:0000256" key="8">
    <source>
        <dbReference type="ARBA" id="ARBA00022927"/>
    </source>
</evidence>
<reference evidence="11 12" key="1">
    <citation type="submission" date="2019-01" db="EMBL/GenBank/DDBJ databases">
        <title>Pseudoxanthomonas composti sp. nov., isolated from compost.</title>
        <authorList>
            <person name="Yang G."/>
        </authorList>
    </citation>
    <scope>NUCLEOTIDE SEQUENCE [LARGE SCALE GENOMIC DNA]</scope>
    <source>
        <strain evidence="11 12">GSS15</strain>
    </source>
</reference>
<dbReference type="GO" id="GO:0030288">
    <property type="term" value="C:outer membrane-bounded periplasmic space"/>
    <property type="evidence" value="ECO:0007669"/>
    <property type="project" value="TreeGrafter"/>
</dbReference>
<evidence type="ECO:0000256" key="2">
    <source>
        <dbReference type="ARBA" id="ARBA00007615"/>
    </source>
</evidence>
<comment type="caution">
    <text evidence="11">The sequence shown here is derived from an EMBL/GenBank/DDBJ whole genome shotgun (WGS) entry which is preliminary data.</text>
</comment>
<organism evidence="11 12">
    <name type="scientific">Pseudoxanthomonas composti</name>
    <dbReference type="NCBI Taxonomy" id="2137479"/>
    <lineage>
        <taxon>Bacteria</taxon>
        <taxon>Pseudomonadati</taxon>
        <taxon>Pseudomonadota</taxon>
        <taxon>Gammaproteobacteria</taxon>
        <taxon>Lysobacterales</taxon>
        <taxon>Lysobacteraceae</taxon>
        <taxon>Pseudoxanthomonas</taxon>
    </lineage>
</organism>
<dbReference type="InterPro" id="IPR029046">
    <property type="entry name" value="LolA/LolB/LppX"/>
</dbReference>
<evidence type="ECO:0000256" key="6">
    <source>
        <dbReference type="ARBA" id="ARBA00022729"/>
    </source>
</evidence>
<dbReference type="OrthoDB" id="9787361at2"/>
<keyword evidence="12" id="KW-1185">Reference proteome</keyword>
<dbReference type="InterPro" id="IPR018323">
    <property type="entry name" value="OM_lipoprot_carrier_LolA_Pbac"/>
</dbReference>
<dbReference type="Pfam" id="PF03548">
    <property type="entry name" value="LolA"/>
    <property type="match status" value="1"/>
</dbReference>
<gene>
    <name evidence="10 11" type="primary">lolA</name>
    <name evidence="11" type="ORF">EPA99_05425</name>
</gene>
<keyword evidence="6 10" id="KW-0732">Signal</keyword>